<evidence type="ECO:0000256" key="2">
    <source>
        <dbReference type="SAM" id="SignalP"/>
    </source>
</evidence>
<name>A0A517ZUA8_9PLAN</name>
<feature type="signal peptide" evidence="2">
    <location>
        <begin position="1"/>
        <end position="21"/>
    </location>
</feature>
<dbReference type="Proteomes" id="UP000319383">
    <property type="component" value="Chromosome"/>
</dbReference>
<dbReference type="EMBL" id="CP036276">
    <property type="protein sequence ID" value="QDU46025.1"/>
    <property type="molecule type" value="Genomic_DNA"/>
</dbReference>
<dbReference type="InterPro" id="IPR025924">
    <property type="entry name" value="YHYH_dom"/>
</dbReference>
<keyword evidence="2" id="KW-0732">Signal</keyword>
<keyword evidence="5" id="KW-1185">Reference proteome</keyword>
<evidence type="ECO:0000313" key="4">
    <source>
        <dbReference type="EMBL" id="QDU46025.1"/>
    </source>
</evidence>
<evidence type="ECO:0000313" key="5">
    <source>
        <dbReference type="Proteomes" id="UP000319383"/>
    </source>
</evidence>
<dbReference type="RefSeq" id="WP_197534376.1">
    <property type="nucleotide sequence ID" value="NZ_CP036276.1"/>
</dbReference>
<evidence type="ECO:0000256" key="1">
    <source>
        <dbReference type="SAM" id="MobiDB-lite"/>
    </source>
</evidence>
<feature type="region of interest" description="Disordered" evidence="1">
    <location>
        <begin position="26"/>
        <end position="57"/>
    </location>
</feature>
<proteinExistence type="predicted"/>
<feature type="compositionally biased region" description="Basic residues" evidence="1">
    <location>
        <begin position="311"/>
        <end position="321"/>
    </location>
</feature>
<protein>
    <recommendedName>
        <fullName evidence="3">YHYH domain-containing protein</fullName>
    </recommendedName>
</protein>
<dbReference type="Pfam" id="PF14240">
    <property type="entry name" value="YHYH"/>
    <property type="match status" value="1"/>
</dbReference>
<evidence type="ECO:0000259" key="3">
    <source>
        <dbReference type="Pfam" id="PF14240"/>
    </source>
</evidence>
<feature type="region of interest" description="Disordered" evidence="1">
    <location>
        <begin position="294"/>
        <end position="321"/>
    </location>
</feature>
<feature type="domain" description="YHYH" evidence="3">
    <location>
        <begin position="99"/>
        <end position="296"/>
    </location>
</feature>
<sequence length="321" mass="35079" precursor="true">MKPLRKLIAAAITVLSLATVAWTQFPGGPPPARRHTTTQSTGKLQLVPDTQKPPGKNSVSIQVDGDMRVIRANGIPNHSTGAFPNRGNPHRITAQKYLFRIPAEPEQARRITPLGLQDFGIAVNGIPFDPGAAEFFLGNRQSGWQYEALSGAVRLGIDGNYAHVQPTGAYHYHGLPTELLEILGLKKESHSPLVGWAADGYPIYAVYGYADAENPESKVKALASSYRLKSGRRPSGRGEPGGKYDGTFVADYEFVEGAGDLDECNGRFGITPDFPEGTYAYFLTKEWPVIPRAFRGTPSRDFERSGPPGGRGRRPPPRRRR</sequence>
<gene>
    <name evidence="4" type="ORF">Mal52_45220</name>
</gene>
<dbReference type="KEGG" id="sdyn:Mal52_45220"/>
<dbReference type="AlphaFoldDB" id="A0A517ZUA8"/>
<accession>A0A517ZUA8</accession>
<organism evidence="4 5">
    <name type="scientific">Symmachiella dynata</name>
    <dbReference type="NCBI Taxonomy" id="2527995"/>
    <lineage>
        <taxon>Bacteria</taxon>
        <taxon>Pseudomonadati</taxon>
        <taxon>Planctomycetota</taxon>
        <taxon>Planctomycetia</taxon>
        <taxon>Planctomycetales</taxon>
        <taxon>Planctomycetaceae</taxon>
        <taxon>Symmachiella</taxon>
    </lineage>
</organism>
<reference evidence="4 5" key="1">
    <citation type="submission" date="2019-02" db="EMBL/GenBank/DDBJ databases">
        <title>Deep-cultivation of Planctomycetes and their phenomic and genomic characterization uncovers novel biology.</title>
        <authorList>
            <person name="Wiegand S."/>
            <person name="Jogler M."/>
            <person name="Boedeker C."/>
            <person name="Pinto D."/>
            <person name="Vollmers J."/>
            <person name="Rivas-Marin E."/>
            <person name="Kohn T."/>
            <person name="Peeters S.H."/>
            <person name="Heuer A."/>
            <person name="Rast P."/>
            <person name="Oberbeckmann S."/>
            <person name="Bunk B."/>
            <person name="Jeske O."/>
            <person name="Meyerdierks A."/>
            <person name="Storesund J.E."/>
            <person name="Kallscheuer N."/>
            <person name="Luecker S."/>
            <person name="Lage O.M."/>
            <person name="Pohl T."/>
            <person name="Merkel B.J."/>
            <person name="Hornburger P."/>
            <person name="Mueller R.-W."/>
            <person name="Bruemmer F."/>
            <person name="Labrenz M."/>
            <person name="Spormann A.M."/>
            <person name="Op den Camp H."/>
            <person name="Overmann J."/>
            <person name="Amann R."/>
            <person name="Jetten M.S.M."/>
            <person name="Mascher T."/>
            <person name="Medema M.H."/>
            <person name="Devos D.P."/>
            <person name="Kaster A.-K."/>
            <person name="Ovreas L."/>
            <person name="Rohde M."/>
            <person name="Galperin M.Y."/>
            <person name="Jogler C."/>
        </authorList>
    </citation>
    <scope>NUCLEOTIDE SEQUENCE [LARGE SCALE GENOMIC DNA]</scope>
    <source>
        <strain evidence="4 5">Mal52</strain>
    </source>
</reference>
<feature type="chain" id="PRO_5021735969" description="YHYH domain-containing protein" evidence="2">
    <location>
        <begin position="22"/>
        <end position="321"/>
    </location>
</feature>